<reference evidence="4" key="2">
    <citation type="submission" date="2025-09" db="UniProtKB">
        <authorList>
            <consortium name="Ensembl"/>
        </authorList>
    </citation>
    <scope>IDENTIFICATION</scope>
</reference>
<evidence type="ECO:0000256" key="1">
    <source>
        <dbReference type="ARBA" id="ARBA00023157"/>
    </source>
</evidence>
<dbReference type="InterPro" id="IPR050111">
    <property type="entry name" value="C-type_lectin/snaclec_domain"/>
</dbReference>
<dbReference type="Proteomes" id="UP000694390">
    <property type="component" value="Unassembled WGS sequence"/>
</dbReference>
<keyword evidence="5" id="KW-1185">Reference proteome</keyword>
<dbReference type="SUPFAM" id="SSF56436">
    <property type="entry name" value="C-type lectin-like"/>
    <property type="match status" value="1"/>
</dbReference>
<dbReference type="Ensembl" id="ENSGEVT00005022021.1">
    <property type="protein sequence ID" value="ENSGEVP00005020968.1"/>
    <property type="gene ID" value="ENSGEVG00005014873.1"/>
</dbReference>
<dbReference type="InterPro" id="IPR016187">
    <property type="entry name" value="CTDL_fold"/>
</dbReference>
<feature type="signal peptide" evidence="2">
    <location>
        <begin position="1"/>
        <end position="29"/>
    </location>
</feature>
<evidence type="ECO:0000313" key="5">
    <source>
        <dbReference type="Proteomes" id="UP000694390"/>
    </source>
</evidence>
<name>A0A8C4Y6S0_9SAUR</name>
<dbReference type="GeneTree" id="ENSGT00990000210770"/>
<evidence type="ECO:0000313" key="4">
    <source>
        <dbReference type="Ensembl" id="ENSGEVP00005020968.1"/>
    </source>
</evidence>
<dbReference type="InterPro" id="IPR018378">
    <property type="entry name" value="C-type_lectin_CS"/>
</dbReference>
<evidence type="ECO:0000259" key="3">
    <source>
        <dbReference type="PROSITE" id="PS50041"/>
    </source>
</evidence>
<sequence length="71" mass="8085">RRAGWLRWLPSNAWLSLLLSLIPSNWDRGEPNNFGSGEDCVMMLKDGKWNDAPCVMNAVGWICEKNPCSNY</sequence>
<dbReference type="AlphaFoldDB" id="A0A8C4Y6S0"/>
<dbReference type="InterPro" id="IPR016186">
    <property type="entry name" value="C-type_lectin-like/link_sf"/>
</dbReference>
<keyword evidence="1" id="KW-1015">Disulfide bond</keyword>
<organism evidence="4 5">
    <name type="scientific">Gopherus evgoodei</name>
    <name type="common">Goodes thornscrub tortoise</name>
    <dbReference type="NCBI Taxonomy" id="1825980"/>
    <lineage>
        <taxon>Eukaryota</taxon>
        <taxon>Metazoa</taxon>
        <taxon>Chordata</taxon>
        <taxon>Craniata</taxon>
        <taxon>Vertebrata</taxon>
        <taxon>Euteleostomi</taxon>
        <taxon>Archelosauria</taxon>
        <taxon>Testudinata</taxon>
        <taxon>Testudines</taxon>
        <taxon>Cryptodira</taxon>
        <taxon>Durocryptodira</taxon>
        <taxon>Testudinoidea</taxon>
        <taxon>Testudinidae</taxon>
        <taxon>Gopherus</taxon>
    </lineage>
</organism>
<feature type="chain" id="PRO_5034960173" description="C-type lectin domain-containing protein" evidence="2">
    <location>
        <begin position="30"/>
        <end position="71"/>
    </location>
</feature>
<dbReference type="PANTHER" id="PTHR22803">
    <property type="entry name" value="MANNOSE, PHOSPHOLIPASE, LECTIN RECEPTOR RELATED"/>
    <property type="match status" value="1"/>
</dbReference>
<dbReference type="Gene3D" id="3.10.100.10">
    <property type="entry name" value="Mannose-Binding Protein A, subunit A"/>
    <property type="match status" value="1"/>
</dbReference>
<dbReference type="PROSITE" id="PS00615">
    <property type="entry name" value="C_TYPE_LECTIN_1"/>
    <property type="match status" value="1"/>
</dbReference>
<reference evidence="4" key="1">
    <citation type="submission" date="2025-08" db="UniProtKB">
        <authorList>
            <consortium name="Ensembl"/>
        </authorList>
    </citation>
    <scope>IDENTIFICATION</scope>
</reference>
<dbReference type="InterPro" id="IPR001304">
    <property type="entry name" value="C-type_lectin-like"/>
</dbReference>
<protein>
    <recommendedName>
        <fullName evidence="3">C-type lectin domain-containing protein</fullName>
    </recommendedName>
</protein>
<dbReference type="Pfam" id="PF00059">
    <property type="entry name" value="Lectin_C"/>
    <property type="match status" value="1"/>
</dbReference>
<evidence type="ECO:0000256" key="2">
    <source>
        <dbReference type="SAM" id="SignalP"/>
    </source>
</evidence>
<dbReference type="PROSITE" id="PS50041">
    <property type="entry name" value="C_TYPE_LECTIN_2"/>
    <property type="match status" value="1"/>
</dbReference>
<keyword evidence="2" id="KW-0732">Signal</keyword>
<feature type="domain" description="C-type lectin" evidence="3">
    <location>
        <begin position="14"/>
        <end position="54"/>
    </location>
</feature>
<dbReference type="OrthoDB" id="6133475at2759"/>
<accession>A0A8C4Y6S0</accession>
<proteinExistence type="predicted"/>